<sequence length="105" mass="12353">MILSLQTGPSSTYKTARVAHNKISVSVKNLKKDHYDFPKLFLFTFSLVSLHKIKNIVYKFTDSLIKQQLREPFQIRENNVYKYFICDKNTNSASCQNILNQYKEK</sequence>
<accession>A0AAU9D6P5</accession>
<gene>
    <name evidence="1" type="ORF">FUAX_09480</name>
</gene>
<evidence type="ECO:0000313" key="1">
    <source>
        <dbReference type="EMBL" id="BDD08516.1"/>
    </source>
</evidence>
<evidence type="ECO:0000313" key="2">
    <source>
        <dbReference type="Proteomes" id="UP001348817"/>
    </source>
</evidence>
<organism evidence="1 2">
    <name type="scientific">Fulvitalea axinellae</name>
    <dbReference type="NCBI Taxonomy" id="1182444"/>
    <lineage>
        <taxon>Bacteria</taxon>
        <taxon>Pseudomonadati</taxon>
        <taxon>Bacteroidota</taxon>
        <taxon>Cytophagia</taxon>
        <taxon>Cytophagales</taxon>
        <taxon>Persicobacteraceae</taxon>
        <taxon>Fulvitalea</taxon>
    </lineage>
</organism>
<name>A0AAU9D6P5_9BACT</name>
<dbReference type="Proteomes" id="UP001348817">
    <property type="component" value="Chromosome"/>
</dbReference>
<dbReference type="AlphaFoldDB" id="A0AAU9D6P5"/>
<dbReference type="EMBL" id="AP025314">
    <property type="protein sequence ID" value="BDD08516.1"/>
    <property type="molecule type" value="Genomic_DNA"/>
</dbReference>
<protein>
    <submittedName>
        <fullName evidence="1">Uncharacterized protein</fullName>
    </submittedName>
</protein>
<proteinExistence type="predicted"/>
<reference evidence="1 2" key="1">
    <citation type="submission" date="2021-12" db="EMBL/GenBank/DDBJ databases">
        <title>Genome sequencing of bacteria with rrn-lacking chromosome and rrn-plasmid.</title>
        <authorList>
            <person name="Anda M."/>
            <person name="Iwasaki W."/>
        </authorList>
    </citation>
    <scope>NUCLEOTIDE SEQUENCE [LARGE SCALE GENOMIC DNA]</scope>
    <source>
        <strain evidence="1 2">DSM 100852</strain>
    </source>
</reference>
<dbReference type="KEGG" id="fax:FUAX_09480"/>
<keyword evidence="2" id="KW-1185">Reference proteome</keyword>